<reference evidence="2" key="1">
    <citation type="submission" date="2019-02" db="EMBL/GenBank/DDBJ databases">
        <title>Draft genome of the type strain Pelomonas aquatica CCUG 52575T.</title>
        <authorList>
            <person name="Gomila M."/>
            <person name="Lalucat J."/>
        </authorList>
    </citation>
    <scope>NUCLEOTIDE SEQUENCE</scope>
    <source>
        <strain evidence="2">CCUG 52575</strain>
    </source>
</reference>
<dbReference type="EMBL" id="SGUG01000021">
    <property type="protein sequence ID" value="MDG0863747.1"/>
    <property type="molecule type" value="Genomic_DNA"/>
</dbReference>
<name>A0A9X4LJT0_9BURK</name>
<feature type="region of interest" description="Disordered" evidence="1">
    <location>
        <begin position="85"/>
        <end position="109"/>
    </location>
</feature>
<evidence type="ECO:0000256" key="1">
    <source>
        <dbReference type="SAM" id="MobiDB-lite"/>
    </source>
</evidence>
<dbReference type="Proteomes" id="UP001152766">
    <property type="component" value="Unassembled WGS sequence"/>
</dbReference>
<protein>
    <submittedName>
        <fullName evidence="2">Uncharacterized protein</fullName>
    </submittedName>
</protein>
<evidence type="ECO:0000313" key="3">
    <source>
        <dbReference type="Proteomes" id="UP001152766"/>
    </source>
</evidence>
<proteinExistence type="predicted"/>
<evidence type="ECO:0000313" key="2">
    <source>
        <dbReference type="EMBL" id="MDG0863747.1"/>
    </source>
</evidence>
<dbReference type="RefSeq" id="WP_268149817.1">
    <property type="nucleotide sequence ID" value="NZ_JAPPUW010000007.1"/>
</dbReference>
<comment type="caution">
    <text evidence="2">The sequence shown here is derived from an EMBL/GenBank/DDBJ whole genome shotgun (WGS) entry which is preliminary data.</text>
</comment>
<dbReference type="AlphaFoldDB" id="A0A9X4LJT0"/>
<accession>A0A9X4LJT0</accession>
<gene>
    <name evidence="2" type="ORF">EXJ73_14895</name>
</gene>
<sequence>MQRRNPHQKIYRGMSLEEFVAFKPAPVDIEWPSDAVNLSDAALVALAVDRFEAVYWAWSDRRAHFHEFGGGEPLAFDHADGFWASIRTPPDERTATRPGGPSRPASAST</sequence>
<keyword evidence="3" id="KW-1185">Reference proteome</keyword>
<organism evidence="2 3">
    <name type="scientific">Pelomonas aquatica</name>
    <dbReference type="NCBI Taxonomy" id="431058"/>
    <lineage>
        <taxon>Bacteria</taxon>
        <taxon>Pseudomonadati</taxon>
        <taxon>Pseudomonadota</taxon>
        <taxon>Betaproteobacteria</taxon>
        <taxon>Burkholderiales</taxon>
        <taxon>Sphaerotilaceae</taxon>
        <taxon>Roseateles</taxon>
    </lineage>
</organism>